<keyword evidence="1" id="KW-0472">Membrane</keyword>
<feature type="transmembrane region" description="Helical" evidence="1">
    <location>
        <begin position="196"/>
        <end position="215"/>
    </location>
</feature>
<comment type="caution">
    <text evidence="3">The sequence shown here is derived from an EMBL/GenBank/DDBJ whole genome shotgun (WGS) entry which is preliminary data.</text>
</comment>
<feature type="transmembrane region" description="Helical" evidence="1">
    <location>
        <begin position="23"/>
        <end position="45"/>
    </location>
</feature>
<evidence type="ECO:0000313" key="4">
    <source>
        <dbReference type="Proteomes" id="UP000669605"/>
    </source>
</evidence>
<reference evidence="3 4" key="1">
    <citation type="journal article" date="2020" name="Curr. Microbiol.">
        <title>Tepidiphilus baoligensis sp. nov., a Novel Bacterium of the Family Hydrogenophilaceae Isolated from an Oil Reservoir.</title>
        <authorList>
            <person name="Zhang X."/>
            <person name="Wang G."/>
            <person name="Ma X."/>
            <person name="Yu J."/>
            <person name="You J."/>
            <person name="Xue Y."/>
            <person name="Ma Y."/>
        </authorList>
    </citation>
    <scope>NUCLEOTIDE SEQUENCE [LARGE SCALE GENOMIC DNA]</scope>
    <source>
        <strain evidence="3 4">B18-69</strain>
    </source>
</reference>
<dbReference type="RefSeq" id="WP_385916249.1">
    <property type="nucleotide sequence ID" value="NZ_JBHSGH010000014.1"/>
</dbReference>
<dbReference type="Pfam" id="PF01569">
    <property type="entry name" value="PAP2"/>
    <property type="match status" value="1"/>
</dbReference>
<keyword evidence="1" id="KW-1133">Transmembrane helix</keyword>
<dbReference type="CDD" id="cd03392">
    <property type="entry name" value="PAP2_like_2"/>
    <property type="match status" value="1"/>
</dbReference>
<keyword evidence="1" id="KW-0812">Transmembrane</keyword>
<dbReference type="Proteomes" id="UP000669605">
    <property type="component" value="Unassembled WGS sequence"/>
</dbReference>
<organism evidence="3 4">
    <name type="scientific">Tepidiphilus baoligensis</name>
    <dbReference type="NCBI Taxonomy" id="2698687"/>
    <lineage>
        <taxon>Bacteria</taxon>
        <taxon>Pseudomonadati</taxon>
        <taxon>Pseudomonadota</taxon>
        <taxon>Hydrogenophilia</taxon>
        <taxon>Hydrogenophilales</taxon>
        <taxon>Hydrogenophilaceae</taxon>
        <taxon>Tepidiphilus</taxon>
    </lineage>
</organism>
<dbReference type="InterPro" id="IPR000326">
    <property type="entry name" value="PAP2/HPO"/>
</dbReference>
<name>A0ABX1QLZ7_9PROT</name>
<dbReference type="InterPro" id="IPR036938">
    <property type="entry name" value="PAP2/HPO_sf"/>
</dbReference>
<feature type="transmembrane region" description="Helical" evidence="1">
    <location>
        <begin position="75"/>
        <end position="94"/>
    </location>
</feature>
<feature type="transmembrane region" description="Helical" evidence="1">
    <location>
        <begin position="227"/>
        <end position="245"/>
    </location>
</feature>
<evidence type="ECO:0000256" key="1">
    <source>
        <dbReference type="SAM" id="Phobius"/>
    </source>
</evidence>
<feature type="transmembrane region" description="Helical" evidence="1">
    <location>
        <begin position="142"/>
        <end position="159"/>
    </location>
</feature>
<protein>
    <submittedName>
        <fullName evidence="3">Phosphatase PAP2 family protein</fullName>
    </submittedName>
</protein>
<feature type="transmembrane region" description="Helical" evidence="1">
    <location>
        <begin position="101"/>
        <end position="122"/>
    </location>
</feature>
<gene>
    <name evidence="3" type="ORF">GV368_07660</name>
</gene>
<keyword evidence="4" id="KW-1185">Reference proteome</keyword>
<feature type="domain" description="Phosphatidic acid phosphatase type 2/haloperoxidase" evidence="2">
    <location>
        <begin position="101"/>
        <end position="211"/>
    </location>
</feature>
<feature type="transmembrane region" description="Helical" evidence="1">
    <location>
        <begin position="171"/>
        <end position="190"/>
    </location>
</feature>
<dbReference type="Gene3D" id="1.20.144.10">
    <property type="entry name" value="Phosphatidic acid phosphatase type 2/haloperoxidase"/>
    <property type="match status" value="2"/>
</dbReference>
<evidence type="ECO:0000259" key="2">
    <source>
        <dbReference type="SMART" id="SM00014"/>
    </source>
</evidence>
<sequence>MGTGTYRVKEFGVWLHEEAPRPALGLAVVAALIFLGLLGTLVFGVPPAMDEAVFHTLQGWRTPERDGVMVLFTEFGDQGMILPVAALVLAWLAAHRLWRSAACWLLAVGGAELATAALKLVLHRPRPRSFFSGVEQYSFPSGHALMGVTVYGLLAWFIYHQAGTRLRTATIALTVLLLALIAFSRLYLGVHWCSDVLAGLAFGLCWVTFVALLHAFYGREAIPSARFARAAVAIFVVVGAVHVGLHHETNLARYAQVVAQDQGVAP</sequence>
<dbReference type="EMBL" id="JAAAUB010000010">
    <property type="protein sequence ID" value="NMH16971.1"/>
    <property type="molecule type" value="Genomic_DNA"/>
</dbReference>
<evidence type="ECO:0000313" key="3">
    <source>
        <dbReference type="EMBL" id="NMH16971.1"/>
    </source>
</evidence>
<dbReference type="SUPFAM" id="SSF48317">
    <property type="entry name" value="Acid phosphatase/Vanadium-dependent haloperoxidase"/>
    <property type="match status" value="1"/>
</dbReference>
<accession>A0ABX1QLZ7</accession>
<dbReference type="PANTHER" id="PTHR14969">
    <property type="entry name" value="SPHINGOSINE-1-PHOSPHATE PHOSPHOHYDROLASE"/>
    <property type="match status" value="1"/>
</dbReference>
<proteinExistence type="predicted"/>
<dbReference type="SMART" id="SM00014">
    <property type="entry name" value="acidPPc"/>
    <property type="match status" value="1"/>
</dbReference>
<dbReference type="PANTHER" id="PTHR14969:SF13">
    <property type="entry name" value="AT30094P"/>
    <property type="match status" value="1"/>
</dbReference>